<keyword evidence="2" id="KW-1185">Reference proteome</keyword>
<reference evidence="3" key="1">
    <citation type="submission" date="2025-08" db="UniProtKB">
        <authorList>
            <consortium name="RefSeq"/>
        </authorList>
    </citation>
    <scope>IDENTIFICATION</scope>
    <source>
        <strain evidence="3">15112-1751.03</strain>
        <tissue evidence="3">Whole Adult</tissue>
    </source>
</reference>
<protein>
    <submittedName>
        <fullName evidence="3">J domain-containing protein DDB_G0295729</fullName>
    </submittedName>
</protein>
<accession>A0A6P8XFW2</accession>
<dbReference type="AlphaFoldDB" id="A0A6P8XFW2"/>
<feature type="region of interest" description="Disordered" evidence="1">
    <location>
        <begin position="140"/>
        <end position="164"/>
    </location>
</feature>
<dbReference type="GeneID" id="117572569"/>
<sequence>MSYQIKRTPYFRRMFNHSRRNGQLQRLREEYERIQEFNDRTIELKMRQVRLKRLFREIEDINESPSPLTLSASSATRRQQPLLLPLTPEAMQAQQRRERVEALERARELGQEMSRRNAELAENGSGFYLRSELRATAKMRAADEARRDAQERRQRAARRISYGNAQSRSNIERIALRRQRQEEADALLYRHDLPTSPPARLSQQQVLPDQLNVAQPDIVKRSMLQQRLQYGNSRSSNNMMRSQMAAAQRVMNCISGTDQAASVNAHLQVIKQHAQLEFEHRLRNTNTPLLLDTHADNNDSDNDNNNNGGEAPTMKNSNAVNSEDEMQTALLPPTEHEPLSYDDDNMPSTSQNALRLNSDVAAATTTPQPSRLLSATPSERASERWHRISLTLPWLKVTTTHDQHQLMAAASARLPNISISIAGEDVNDSSSYSTPATHGNHADNYQSFRGPSLLQEDLMQIMELDIDRHGQRPYHN</sequence>
<evidence type="ECO:0000313" key="3">
    <source>
        <dbReference type="RefSeq" id="XP_034111343.1"/>
    </source>
</evidence>
<proteinExistence type="predicted"/>
<evidence type="ECO:0000313" key="2">
    <source>
        <dbReference type="Proteomes" id="UP000515160"/>
    </source>
</evidence>
<dbReference type="RefSeq" id="XP_034111343.1">
    <property type="nucleotide sequence ID" value="XM_034255452.2"/>
</dbReference>
<gene>
    <name evidence="3" type="primary">LOC117572569</name>
</gene>
<organism evidence="2 3">
    <name type="scientific">Drosophila albomicans</name>
    <name type="common">Fruit fly</name>
    <dbReference type="NCBI Taxonomy" id="7291"/>
    <lineage>
        <taxon>Eukaryota</taxon>
        <taxon>Metazoa</taxon>
        <taxon>Ecdysozoa</taxon>
        <taxon>Arthropoda</taxon>
        <taxon>Hexapoda</taxon>
        <taxon>Insecta</taxon>
        <taxon>Pterygota</taxon>
        <taxon>Neoptera</taxon>
        <taxon>Endopterygota</taxon>
        <taxon>Diptera</taxon>
        <taxon>Brachycera</taxon>
        <taxon>Muscomorpha</taxon>
        <taxon>Ephydroidea</taxon>
        <taxon>Drosophilidae</taxon>
        <taxon>Drosophila</taxon>
    </lineage>
</organism>
<feature type="compositionally biased region" description="Basic and acidic residues" evidence="1">
    <location>
        <begin position="140"/>
        <end position="154"/>
    </location>
</feature>
<dbReference type="OrthoDB" id="8015787at2759"/>
<feature type="region of interest" description="Disordered" evidence="1">
    <location>
        <begin position="290"/>
        <end position="325"/>
    </location>
</feature>
<name>A0A6P8XFW2_DROAB</name>
<evidence type="ECO:0000256" key="1">
    <source>
        <dbReference type="SAM" id="MobiDB-lite"/>
    </source>
</evidence>
<dbReference type="Proteomes" id="UP000515160">
    <property type="component" value="Chromosome X"/>
</dbReference>